<comment type="caution">
    <text evidence="7">The sequence shown here is derived from an EMBL/GenBank/DDBJ whole genome shotgun (WGS) entry which is preliminary data.</text>
</comment>
<keyword evidence="3" id="KW-0808">Transferase</keyword>
<dbReference type="SMART" id="SM00119">
    <property type="entry name" value="HECTc"/>
    <property type="match status" value="1"/>
</dbReference>
<proteinExistence type="predicted"/>
<keyword evidence="4 5" id="KW-0833">Ubl conjugation pathway</keyword>
<dbReference type="Gene3D" id="3.90.1750.10">
    <property type="entry name" value="Hect, E3 ligase catalytic domains"/>
    <property type="match status" value="1"/>
</dbReference>
<dbReference type="Gene3D" id="3.30.2410.10">
    <property type="entry name" value="Hect, E3 ligase catalytic domain"/>
    <property type="match status" value="1"/>
</dbReference>
<evidence type="ECO:0000313" key="8">
    <source>
        <dbReference type="Proteomes" id="UP001620626"/>
    </source>
</evidence>
<dbReference type="InterPro" id="IPR035983">
    <property type="entry name" value="Hect_E3_ubiquitin_ligase"/>
</dbReference>
<dbReference type="SUPFAM" id="SSF56204">
    <property type="entry name" value="Hect, E3 ligase catalytic domain"/>
    <property type="match status" value="1"/>
</dbReference>
<organism evidence="7 8">
    <name type="scientific">Heterodera trifolii</name>
    <dbReference type="NCBI Taxonomy" id="157864"/>
    <lineage>
        <taxon>Eukaryota</taxon>
        <taxon>Metazoa</taxon>
        <taxon>Ecdysozoa</taxon>
        <taxon>Nematoda</taxon>
        <taxon>Chromadorea</taxon>
        <taxon>Rhabditida</taxon>
        <taxon>Tylenchina</taxon>
        <taxon>Tylenchomorpha</taxon>
        <taxon>Tylenchoidea</taxon>
        <taxon>Heteroderidae</taxon>
        <taxon>Heteroderinae</taxon>
        <taxon>Heterodera</taxon>
    </lineage>
</organism>
<evidence type="ECO:0000256" key="3">
    <source>
        <dbReference type="ARBA" id="ARBA00022679"/>
    </source>
</evidence>
<dbReference type="PANTHER" id="PTHR45700:SF3">
    <property type="entry name" value="UBIQUITIN-PROTEIN LIGASE E3B"/>
    <property type="match status" value="1"/>
</dbReference>
<evidence type="ECO:0000259" key="6">
    <source>
        <dbReference type="PROSITE" id="PS50237"/>
    </source>
</evidence>
<evidence type="ECO:0000256" key="1">
    <source>
        <dbReference type="ARBA" id="ARBA00000885"/>
    </source>
</evidence>
<sequence length="1140" mass="128818">MNTNALIANSSVVPLVIEELQRLARVQRIRRQTLDQLSQNLCDECKATAKCPDNRRLLQYGVFLLHDRFALVSRPERKLLVALCELVVRSMRSSAMSVSFASLFLSTEFVHVASRTISALLSRIFDHIGHTDLSKVVDGRAVASFIAVLDLFSGCSTDKWVLLRDNAPVASILETLCVKMSTPCATRAHILTLQKVLFAGLKGVRQPLSDQSIDELFRVIVRFMRIANFDAGEACATFVQLLKAPALTMAFSENSLQLVKELNLFADCISFLSSVKSQSELLALGTFETLHLVANLIHLGNADRETTTQKLLEWARLVNILLQKCIQKGGSHRPSNCWHHPLLGWTSERIDERDRVCFARLRAQLSRLWRCDMVRCLSDHFLSRVPISTSSLETRQKMAQKHSLFFARRHSSAAQESEHNESGTGPSSNLPLFQMFLRKLPTRPSCSTLSATTSSTTVAEGGDIVGQQQQRHKPTRHSTKNSRTANVCAVTVPLVPFPPITPTVVLCQLYRSALLAFPNSESEILASLGRDDTLLLQHLWQFLNEQPAPPPPPQQQKRREDGTAIENVRLRTYLGYLVSDPEVLAAQFAPLQLFIDITFTLISILDEREMYECERPFGRDQLRQIAKFVNLFCFHALWNELIDFEKDLPSKLFNSVYRLLQILFNRDCRRPFTGVPNFWTVDELSPKALIAEFVGGTGFLLPPLSAAVSSSPATKRAHILMDKMPHVIPLRDRIVLFRKLIRQDKESVDTSTTIITVERSRLIEDGYSQLGNLSLAAIKGTVRVKFINQQGLDEAGIDQDGVFKEFLELTLKRVFDPDLNLFKSTSDKLLYPSSTSTIHDNHLELFQFVGRMLAKAVYEGICVDVQLAPVLLAAVLGKQLHPFDELATLDPVLYKNLTFLKHYSDSDDVADLELTFCAQDEFLGRVTTVELISGGCDIKVDNENKVSYIHLMAHHRVFKQIRDQTKHFVLGFRAIIQPKWLALFNTHELQHLISGKMSDLDLNDLRKHVQYYGGFHSGHRVVKWLWAILEQEFSMEERHLFLKFVTSCSRAPLLGFGYLEPCFSIRCIETSDDLDQGDTLGSVIRGFLGINKRSKQPINDRLPTASTCFNLLKLPNYTKRSVLLEKLRYAIHSETGFELS</sequence>
<dbReference type="EC" id="2.3.2.26" evidence="2"/>
<evidence type="ECO:0000256" key="4">
    <source>
        <dbReference type="ARBA" id="ARBA00022786"/>
    </source>
</evidence>
<dbReference type="Proteomes" id="UP001620626">
    <property type="component" value="Unassembled WGS sequence"/>
</dbReference>
<reference evidence="7 8" key="1">
    <citation type="submission" date="2024-10" db="EMBL/GenBank/DDBJ databases">
        <authorList>
            <person name="Kim D."/>
        </authorList>
    </citation>
    <scope>NUCLEOTIDE SEQUENCE [LARGE SCALE GENOMIC DNA]</scope>
    <source>
        <strain evidence="7">BH-2024</strain>
    </source>
</reference>
<dbReference type="FunFam" id="3.30.2160.10:FF:000002">
    <property type="entry name" value="Putative Ubiquitin-protein ligase E3C"/>
    <property type="match status" value="1"/>
</dbReference>
<dbReference type="AlphaFoldDB" id="A0ABD2LC79"/>
<protein>
    <recommendedName>
        <fullName evidence="2">HECT-type E3 ubiquitin transferase</fullName>
        <ecNumber evidence="2">2.3.2.26</ecNumber>
    </recommendedName>
</protein>
<name>A0ABD2LC79_9BILA</name>
<dbReference type="Pfam" id="PF00632">
    <property type="entry name" value="HECT"/>
    <property type="match status" value="1"/>
</dbReference>
<accession>A0ABD2LC79</accession>
<dbReference type="GO" id="GO:0061630">
    <property type="term" value="F:ubiquitin protein ligase activity"/>
    <property type="evidence" value="ECO:0007669"/>
    <property type="project" value="UniProtKB-EC"/>
</dbReference>
<dbReference type="PROSITE" id="PS50237">
    <property type="entry name" value="HECT"/>
    <property type="match status" value="1"/>
</dbReference>
<evidence type="ECO:0000256" key="2">
    <source>
        <dbReference type="ARBA" id="ARBA00012485"/>
    </source>
</evidence>
<feature type="active site" description="Glycyl thioester intermediate" evidence="5">
    <location>
        <position position="1108"/>
    </location>
</feature>
<comment type="catalytic activity">
    <reaction evidence="1">
        <text>S-ubiquitinyl-[E2 ubiquitin-conjugating enzyme]-L-cysteine + [acceptor protein]-L-lysine = [E2 ubiquitin-conjugating enzyme]-L-cysteine + N(6)-ubiquitinyl-[acceptor protein]-L-lysine.</text>
        <dbReference type="EC" id="2.3.2.26"/>
    </reaction>
</comment>
<evidence type="ECO:0000313" key="7">
    <source>
        <dbReference type="EMBL" id="KAL3112838.1"/>
    </source>
</evidence>
<gene>
    <name evidence="7" type="ORF">niasHT_019164</name>
</gene>
<dbReference type="Gene3D" id="3.30.2160.10">
    <property type="entry name" value="Hect, E3 ligase catalytic domain"/>
    <property type="match status" value="1"/>
</dbReference>
<dbReference type="InterPro" id="IPR044611">
    <property type="entry name" value="E3A/B/C-like"/>
</dbReference>
<evidence type="ECO:0000256" key="5">
    <source>
        <dbReference type="PROSITE-ProRule" id="PRU00104"/>
    </source>
</evidence>
<dbReference type="EMBL" id="JBICBT010000463">
    <property type="protein sequence ID" value="KAL3112838.1"/>
    <property type="molecule type" value="Genomic_DNA"/>
</dbReference>
<dbReference type="InterPro" id="IPR000569">
    <property type="entry name" value="HECT_dom"/>
</dbReference>
<dbReference type="PANTHER" id="PTHR45700">
    <property type="entry name" value="UBIQUITIN-PROTEIN LIGASE E3C"/>
    <property type="match status" value="1"/>
</dbReference>
<keyword evidence="8" id="KW-1185">Reference proteome</keyword>
<dbReference type="CDD" id="cd00078">
    <property type="entry name" value="HECTc"/>
    <property type="match status" value="1"/>
</dbReference>
<feature type="domain" description="HECT" evidence="6">
    <location>
        <begin position="774"/>
        <end position="1140"/>
    </location>
</feature>